<dbReference type="Proteomes" id="UP001163846">
    <property type="component" value="Unassembled WGS sequence"/>
</dbReference>
<sequence length="309" mass="34170">MHLLSSALSISFILGSIVRSVDGTPVSADSDSSQTGDSHARLPALHPTLEKSNPVPAGADFVMTIDGGIEEVGPNFQRFFNRLGTQCMDSLEGAMERRIVIWPNPISHLVDDHFDDRVFQWKSFKLSAAPGKTSTYCPHTSPCVGTFVPKTAVYWEWKIRSAAMNKDINIRYNRQYWIAVGDGNAPVRKGIKNELESVSHLALSYWGDHLDGYPEVLNVDTHPTEEAPHAVLELAPQLTFTMAGSSRSQSCPPIPEHPCTGMLSFDSRTSSLIWIVYSPNLGTVLIQRPTEKKTLEVIRSYGPPGRRHS</sequence>
<feature type="signal peptide" evidence="1">
    <location>
        <begin position="1"/>
        <end position="23"/>
    </location>
</feature>
<keyword evidence="1" id="KW-0732">Signal</keyword>
<organism evidence="2 3">
    <name type="scientific">Lentinula raphanica</name>
    <dbReference type="NCBI Taxonomy" id="153919"/>
    <lineage>
        <taxon>Eukaryota</taxon>
        <taxon>Fungi</taxon>
        <taxon>Dikarya</taxon>
        <taxon>Basidiomycota</taxon>
        <taxon>Agaricomycotina</taxon>
        <taxon>Agaricomycetes</taxon>
        <taxon>Agaricomycetidae</taxon>
        <taxon>Agaricales</taxon>
        <taxon>Marasmiineae</taxon>
        <taxon>Omphalotaceae</taxon>
        <taxon>Lentinula</taxon>
    </lineage>
</organism>
<reference evidence="2" key="1">
    <citation type="submission" date="2022-08" db="EMBL/GenBank/DDBJ databases">
        <authorList>
            <consortium name="DOE Joint Genome Institute"/>
            <person name="Min B."/>
            <person name="Riley R."/>
            <person name="Sierra-Patev S."/>
            <person name="Naranjo-Ortiz M."/>
            <person name="Looney B."/>
            <person name="Konkel Z."/>
            <person name="Slot J.C."/>
            <person name="Sakamoto Y."/>
            <person name="Steenwyk J.L."/>
            <person name="Rokas A."/>
            <person name="Carro J."/>
            <person name="Camarero S."/>
            <person name="Ferreira P."/>
            <person name="Molpeceres G."/>
            <person name="Ruiz-Duenas F.J."/>
            <person name="Serrano A."/>
            <person name="Henrissat B."/>
            <person name="Drula E."/>
            <person name="Hughes K.W."/>
            <person name="Mata J.L."/>
            <person name="Ishikawa N.K."/>
            <person name="Vargas-Isla R."/>
            <person name="Ushijima S."/>
            <person name="Smith C.A."/>
            <person name="Ahrendt S."/>
            <person name="Andreopoulos W."/>
            <person name="He G."/>
            <person name="Labutti K."/>
            <person name="Lipzen A."/>
            <person name="Ng V."/>
            <person name="Sandor L."/>
            <person name="Barry K."/>
            <person name="Martinez A.T."/>
            <person name="Xiao Y."/>
            <person name="Gibbons J.G."/>
            <person name="Terashima K."/>
            <person name="Hibbett D.S."/>
            <person name="Grigoriev I.V."/>
        </authorList>
    </citation>
    <scope>NUCLEOTIDE SEQUENCE</scope>
    <source>
        <strain evidence="2">TFB9207</strain>
    </source>
</reference>
<evidence type="ECO:0000313" key="2">
    <source>
        <dbReference type="EMBL" id="KAJ3832487.1"/>
    </source>
</evidence>
<feature type="chain" id="PRO_5041247067" evidence="1">
    <location>
        <begin position="24"/>
        <end position="309"/>
    </location>
</feature>
<evidence type="ECO:0000313" key="3">
    <source>
        <dbReference type="Proteomes" id="UP001163846"/>
    </source>
</evidence>
<dbReference type="EMBL" id="MU806944">
    <property type="protein sequence ID" value="KAJ3832487.1"/>
    <property type="molecule type" value="Genomic_DNA"/>
</dbReference>
<name>A0AA38UB76_9AGAR</name>
<gene>
    <name evidence="2" type="ORF">F5878DRAFT_729326</name>
</gene>
<accession>A0AA38UB76</accession>
<protein>
    <submittedName>
        <fullName evidence="2">Uncharacterized protein</fullName>
    </submittedName>
</protein>
<evidence type="ECO:0000256" key="1">
    <source>
        <dbReference type="SAM" id="SignalP"/>
    </source>
</evidence>
<proteinExistence type="predicted"/>
<dbReference type="AlphaFoldDB" id="A0AA38UB76"/>
<comment type="caution">
    <text evidence="2">The sequence shown here is derived from an EMBL/GenBank/DDBJ whole genome shotgun (WGS) entry which is preliminary data.</text>
</comment>
<keyword evidence="3" id="KW-1185">Reference proteome</keyword>